<accession>A0A914YLE4</accession>
<dbReference type="GO" id="GO:0004040">
    <property type="term" value="F:amidase activity"/>
    <property type="evidence" value="ECO:0007669"/>
    <property type="project" value="TreeGrafter"/>
</dbReference>
<feature type="active site" description="Acyl-ester intermediate" evidence="3">
    <location>
        <position position="224"/>
    </location>
</feature>
<evidence type="ECO:0000256" key="4">
    <source>
        <dbReference type="PIRSR" id="PIRSR001221-2"/>
    </source>
</evidence>
<feature type="binding site" evidence="4">
    <location>
        <position position="174"/>
    </location>
    <ligand>
        <name>substrate</name>
    </ligand>
</feature>
<dbReference type="Proteomes" id="UP000887577">
    <property type="component" value="Unplaced"/>
</dbReference>
<comment type="similarity">
    <text evidence="1">Belongs to the amidase family.</text>
</comment>
<feature type="binding site" evidence="4">
    <location>
        <begin position="221"/>
        <end position="224"/>
    </location>
    <ligand>
        <name>substrate</name>
    </ligand>
</feature>
<keyword evidence="6" id="KW-1185">Reference proteome</keyword>
<dbReference type="PANTHER" id="PTHR45847">
    <property type="entry name" value="FATTY ACID AMIDE HYDROLASE"/>
    <property type="match status" value="1"/>
</dbReference>
<dbReference type="WBParaSite" id="PSU_v2.g20175.t1">
    <property type="protein sequence ID" value="PSU_v2.g20175.t1"/>
    <property type="gene ID" value="PSU_v2.g20175"/>
</dbReference>
<sequence length="561" mass="62548">MIFKYLLNKPWGAIASGQRRIEQKQLKRSEGFDYFHQRCRSMDNERREYILAMGYEELRQGLQNNSLTPTEVHQAYGWKILEVNDKINCVAEMITESFTMAAEVERLYHNKPNKPAFYGIPVSVKGNFFMPGYDCTIGFSKFIGMPKDSQCSLISTLIELGAIPICLTNVPQALLSYACSNPVYGTTENPLAHGMTPGGSSGGEAALVAAGGIPFGTGSDVAGSLRIPAVMCGIVSMKPSEARLLITNSHGGFPGKCRLGLSFGFFTHNVGELINIFDLYLNSEEHLKCSPRSIPMPFDMSKVHKKEKLRIGYFSDIGFLPPVPAAKRALRHAVKMLEVDGHEVIQFDIPHPQLMAELVLKNILPDGGVYMKELFSGDIVDDYMKQFLLLLKIPDSIRKIASYAIQYVCPQLATMCRIGMNNIPQLRYMQEQTDDYAREWYEQWNNLNLDAMICPSFPVTQLPHSYPSKLGACAVYTGLFNMLDCPAGIVPVDKITDQDIKDLNNDNIFPVGLNPILKDMRSGCSKDEGLPVSVQVVTLPFREELCLHVMQIVEALAAKHH</sequence>
<dbReference type="FunFam" id="3.90.1300.10:FF:000003">
    <property type="entry name" value="Amidase signature enzyme"/>
    <property type="match status" value="1"/>
</dbReference>
<evidence type="ECO:0000313" key="6">
    <source>
        <dbReference type="Proteomes" id="UP000887577"/>
    </source>
</evidence>
<dbReference type="InterPro" id="IPR020556">
    <property type="entry name" value="Amidase_CS"/>
</dbReference>
<dbReference type="Gene3D" id="3.90.1300.10">
    <property type="entry name" value="Amidase signature (AS) domain"/>
    <property type="match status" value="1"/>
</dbReference>
<dbReference type="PROSITE" id="PS00571">
    <property type="entry name" value="AMIDASES"/>
    <property type="match status" value="1"/>
</dbReference>
<evidence type="ECO:0000313" key="7">
    <source>
        <dbReference type="WBParaSite" id="PSU_v2.g20175.t1"/>
    </source>
</evidence>
<name>A0A914YLE4_9BILA</name>
<dbReference type="Pfam" id="PF01425">
    <property type="entry name" value="Amidase"/>
    <property type="match status" value="1"/>
</dbReference>
<evidence type="ECO:0000256" key="1">
    <source>
        <dbReference type="ARBA" id="ARBA00009199"/>
    </source>
</evidence>
<dbReference type="GO" id="GO:0017064">
    <property type="term" value="F:fatty acid amide hydrolase activity"/>
    <property type="evidence" value="ECO:0007669"/>
    <property type="project" value="TreeGrafter"/>
</dbReference>
<evidence type="ECO:0000256" key="3">
    <source>
        <dbReference type="PIRSR" id="PIRSR001221-1"/>
    </source>
</evidence>
<dbReference type="SUPFAM" id="SSF75304">
    <property type="entry name" value="Amidase signature (AS) enzymes"/>
    <property type="match status" value="1"/>
</dbReference>
<proteinExistence type="inferred from homology"/>
<feature type="active site" description="Charge relay system" evidence="3">
    <location>
        <position position="125"/>
    </location>
</feature>
<feature type="active site" description="Charge relay system" evidence="3">
    <location>
        <position position="200"/>
    </location>
</feature>
<dbReference type="GO" id="GO:0009062">
    <property type="term" value="P:fatty acid catabolic process"/>
    <property type="evidence" value="ECO:0007669"/>
    <property type="project" value="TreeGrafter"/>
</dbReference>
<organism evidence="6 7">
    <name type="scientific">Panagrolaimus superbus</name>
    <dbReference type="NCBI Taxonomy" id="310955"/>
    <lineage>
        <taxon>Eukaryota</taxon>
        <taxon>Metazoa</taxon>
        <taxon>Ecdysozoa</taxon>
        <taxon>Nematoda</taxon>
        <taxon>Chromadorea</taxon>
        <taxon>Rhabditida</taxon>
        <taxon>Tylenchina</taxon>
        <taxon>Panagrolaimomorpha</taxon>
        <taxon>Panagrolaimoidea</taxon>
        <taxon>Panagrolaimidae</taxon>
        <taxon>Panagrolaimus</taxon>
    </lineage>
</organism>
<dbReference type="PANTHER" id="PTHR45847:SF6">
    <property type="entry name" value="FATTY ACID AMIDE HYDROLASE"/>
    <property type="match status" value="1"/>
</dbReference>
<evidence type="ECO:0000256" key="2">
    <source>
        <dbReference type="ARBA" id="ARBA00022801"/>
    </source>
</evidence>
<dbReference type="PIRSF" id="PIRSF001221">
    <property type="entry name" value="Amidase_fungi"/>
    <property type="match status" value="1"/>
</dbReference>
<dbReference type="AlphaFoldDB" id="A0A914YLE4"/>
<protein>
    <submittedName>
        <fullName evidence="7">Amidase domain-containing protein</fullName>
    </submittedName>
</protein>
<evidence type="ECO:0000259" key="5">
    <source>
        <dbReference type="Pfam" id="PF01425"/>
    </source>
</evidence>
<dbReference type="InterPro" id="IPR052096">
    <property type="entry name" value="Endocannabinoid_amidase"/>
</dbReference>
<feature type="domain" description="Amidase" evidence="5">
    <location>
        <begin position="74"/>
        <end position="547"/>
    </location>
</feature>
<dbReference type="InterPro" id="IPR036928">
    <property type="entry name" value="AS_sf"/>
</dbReference>
<feature type="binding site" evidence="4">
    <location>
        <position position="200"/>
    </location>
    <ligand>
        <name>substrate</name>
    </ligand>
</feature>
<reference evidence="7" key="1">
    <citation type="submission" date="2022-11" db="UniProtKB">
        <authorList>
            <consortium name="WormBaseParasite"/>
        </authorList>
    </citation>
    <scope>IDENTIFICATION</scope>
</reference>
<dbReference type="InterPro" id="IPR023631">
    <property type="entry name" value="Amidase_dom"/>
</dbReference>
<keyword evidence="2" id="KW-0378">Hydrolase</keyword>